<dbReference type="SUPFAM" id="SSF82199">
    <property type="entry name" value="SET domain"/>
    <property type="match status" value="1"/>
</dbReference>
<keyword evidence="2" id="KW-0804">Transcription</keyword>
<feature type="domain" description="C2H2-type" evidence="4">
    <location>
        <begin position="103"/>
        <end position="134"/>
    </location>
</feature>
<comment type="caution">
    <text evidence="6">The sequence shown here is derived from an EMBL/GenBank/DDBJ whole genome shotgun (WGS) entry which is preliminary data.</text>
</comment>
<gene>
    <name evidence="6" type="ORF">CHS0354_034419</name>
</gene>
<dbReference type="PANTHER" id="PTHR16515:SF19">
    <property type="entry name" value="PR DOMAIN ZINC FINGER PROTEIN 14"/>
    <property type="match status" value="1"/>
</dbReference>
<reference evidence="6" key="2">
    <citation type="journal article" date="2021" name="Genome Biol. Evol.">
        <title>Developing a high-quality reference genome for a parasitic bivalve with doubly uniparental inheritance (Bivalvia: Unionida).</title>
        <authorList>
            <person name="Smith C.H."/>
        </authorList>
    </citation>
    <scope>NUCLEOTIDE SEQUENCE</scope>
    <source>
        <strain evidence="6">CHS0354</strain>
        <tissue evidence="6">Mantle</tissue>
    </source>
</reference>
<sequence length="188" mass="21549">MEMFQIFKDGKLSHFVDGRGTTGNWMSYINNARHIAEQNLTVIQEDNQIFYEVCRDIQCGTELLVWYGDMYLQFMGIPITLKHNQEQSGLPGKCDDGSNSEGFQCERCGKVFAYEYYREKHLKYTKCVDQGEKLKCLAGLIKQTHEVVKLKCLVGLIKLTHGVVKWKCLAGLIKQTRGVVWKGSAKRN</sequence>
<dbReference type="InterPro" id="IPR046341">
    <property type="entry name" value="SET_dom_sf"/>
</dbReference>
<dbReference type="GO" id="GO:0006357">
    <property type="term" value="P:regulation of transcription by RNA polymerase II"/>
    <property type="evidence" value="ECO:0007669"/>
    <property type="project" value="TreeGrafter"/>
</dbReference>
<dbReference type="Proteomes" id="UP001195483">
    <property type="component" value="Unassembled WGS sequence"/>
</dbReference>
<dbReference type="GO" id="GO:0008270">
    <property type="term" value="F:zinc ion binding"/>
    <property type="evidence" value="ECO:0007669"/>
    <property type="project" value="UniProtKB-KW"/>
</dbReference>
<dbReference type="EMBL" id="JAEAOA010002018">
    <property type="protein sequence ID" value="KAK3587274.1"/>
    <property type="molecule type" value="Genomic_DNA"/>
</dbReference>
<keyword evidence="1" id="KW-0805">Transcription regulation</keyword>
<accession>A0AAE0S8N4</accession>
<keyword evidence="3" id="KW-0863">Zinc-finger</keyword>
<dbReference type="InterPro" id="IPR001214">
    <property type="entry name" value="SET_dom"/>
</dbReference>
<evidence type="ECO:0000256" key="1">
    <source>
        <dbReference type="ARBA" id="ARBA00023015"/>
    </source>
</evidence>
<evidence type="ECO:0000259" key="5">
    <source>
        <dbReference type="PROSITE" id="PS50280"/>
    </source>
</evidence>
<dbReference type="GO" id="GO:0005634">
    <property type="term" value="C:nucleus"/>
    <property type="evidence" value="ECO:0007669"/>
    <property type="project" value="TreeGrafter"/>
</dbReference>
<evidence type="ECO:0000256" key="2">
    <source>
        <dbReference type="ARBA" id="ARBA00023163"/>
    </source>
</evidence>
<evidence type="ECO:0000256" key="3">
    <source>
        <dbReference type="PROSITE-ProRule" id="PRU00042"/>
    </source>
</evidence>
<organism evidence="6 7">
    <name type="scientific">Potamilus streckersoni</name>
    <dbReference type="NCBI Taxonomy" id="2493646"/>
    <lineage>
        <taxon>Eukaryota</taxon>
        <taxon>Metazoa</taxon>
        <taxon>Spiralia</taxon>
        <taxon>Lophotrochozoa</taxon>
        <taxon>Mollusca</taxon>
        <taxon>Bivalvia</taxon>
        <taxon>Autobranchia</taxon>
        <taxon>Heteroconchia</taxon>
        <taxon>Palaeoheterodonta</taxon>
        <taxon>Unionida</taxon>
        <taxon>Unionoidea</taxon>
        <taxon>Unionidae</taxon>
        <taxon>Ambleminae</taxon>
        <taxon>Lampsilini</taxon>
        <taxon>Potamilus</taxon>
    </lineage>
</organism>
<keyword evidence="7" id="KW-1185">Reference proteome</keyword>
<feature type="domain" description="SET" evidence="5">
    <location>
        <begin position="1"/>
        <end position="68"/>
    </location>
</feature>
<dbReference type="PROSITE" id="PS50157">
    <property type="entry name" value="ZINC_FINGER_C2H2_2"/>
    <property type="match status" value="1"/>
</dbReference>
<keyword evidence="3" id="KW-0479">Metal-binding</keyword>
<proteinExistence type="predicted"/>
<name>A0AAE0S8N4_9BIVA</name>
<dbReference type="InterPro" id="IPR050331">
    <property type="entry name" value="Zinc_finger"/>
</dbReference>
<dbReference type="GO" id="GO:0000977">
    <property type="term" value="F:RNA polymerase II transcription regulatory region sequence-specific DNA binding"/>
    <property type="evidence" value="ECO:0007669"/>
    <property type="project" value="TreeGrafter"/>
</dbReference>
<dbReference type="AlphaFoldDB" id="A0AAE0S8N4"/>
<dbReference type="Gene3D" id="2.170.270.10">
    <property type="entry name" value="SET domain"/>
    <property type="match status" value="1"/>
</dbReference>
<reference evidence="6" key="3">
    <citation type="submission" date="2023-05" db="EMBL/GenBank/DDBJ databases">
        <authorList>
            <person name="Smith C.H."/>
        </authorList>
    </citation>
    <scope>NUCLEOTIDE SEQUENCE</scope>
    <source>
        <strain evidence="6">CHS0354</strain>
        <tissue evidence="6">Mantle</tissue>
    </source>
</reference>
<protein>
    <submittedName>
        <fullName evidence="6">Uncharacterized protein</fullName>
    </submittedName>
</protein>
<keyword evidence="3" id="KW-0862">Zinc</keyword>
<dbReference type="InterPro" id="IPR013087">
    <property type="entry name" value="Znf_C2H2_type"/>
</dbReference>
<reference evidence="6" key="1">
    <citation type="journal article" date="2021" name="Genome Biol. Evol.">
        <title>A High-Quality Reference Genome for a Parasitic Bivalve with Doubly Uniparental Inheritance (Bivalvia: Unionida).</title>
        <authorList>
            <person name="Smith C.H."/>
        </authorList>
    </citation>
    <scope>NUCLEOTIDE SEQUENCE</scope>
    <source>
        <strain evidence="6">CHS0354</strain>
    </source>
</reference>
<dbReference type="PANTHER" id="PTHR16515">
    <property type="entry name" value="PR DOMAIN ZINC FINGER PROTEIN"/>
    <property type="match status" value="1"/>
</dbReference>
<evidence type="ECO:0000259" key="4">
    <source>
        <dbReference type="PROSITE" id="PS50157"/>
    </source>
</evidence>
<dbReference type="PROSITE" id="PS50280">
    <property type="entry name" value="SET"/>
    <property type="match status" value="1"/>
</dbReference>
<evidence type="ECO:0000313" key="7">
    <source>
        <dbReference type="Proteomes" id="UP001195483"/>
    </source>
</evidence>
<dbReference type="Pfam" id="PF21549">
    <property type="entry name" value="PRDM2_PR"/>
    <property type="match status" value="1"/>
</dbReference>
<evidence type="ECO:0000313" key="6">
    <source>
        <dbReference type="EMBL" id="KAK3587274.1"/>
    </source>
</evidence>